<dbReference type="InParanoid" id="T1G610"/>
<dbReference type="Gene3D" id="1.10.630.10">
    <property type="entry name" value="Cytochrome P450"/>
    <property type="match status" value="1"/>
</dbReference>
<keyword evidence="4" id="KW-0560">Oxidoreductase</keyword>
<dbReference type="HOGENOM" id="CLU_001570_22_0_1"/>
<dbReference type="RefSeq" id="XP_009024624.1">
    <property type="nucleotide sequence ID" value="XM_009026376.1"/>
</dbReference>
<evidence type="ECO:0000313" key="8">
    <source>
        <dbReference type="EnsemblMetazoa" id="HelroP85645"/>
    </source>
</evidence>
<keyword evidence="2" id="KW-0349">Heme</keyword>
<keyword evidence="9" id="KW-1185">Reference proteome</keyword>
<dbReference type="EMBL" id="KB097417">
    <property type="protein sequence ID" value="ESN97251.1"/>
    <property type="molecule type" value="Genomic_DNA"/>
</dbReference>
<dbReference type="GO" id="GO:0005739">
    <property type="term" value="C:mitochondrion"/>
    <property type="evidence" value="ECO:0000318"/>
    <property type="project" value="GO_Central"/>
</dbReference>
<evidence type="ECO:0000256" key="1">
    <source>
        <dbReference type="ARBA" id="ARBA00010617"/>
    </source>
</evidence>
<evidence type="ECO:0008006" key="10">
    <source>
        <dbReference type="Google" id="ProtNLM"/>
    </source>
</evidence>
<dbReference type="GO" id="GO:0005506">
    <property type="term" value="F:iron ion binding"/>
    <property type="evidence" value="ECO:0007669"/>
    <property type="project" value="InterPro"/>
</dbReference>
<dbReference type="EnsemblMetazoa" id="HelroT85645">
    <property type="protein sequence ID" value="HelroP85645"/>
    <property type="gene ID" value="HelroG85645"/>
</dbReference>
<dbReference type="AlphaFoldDB" id="T1G610"/>
<evidence type="ECO:0000313" key="9">
    <source>
        <dbReference type="Proteomes" id="UP000015101"/>
    </source>
</evidence>
<dbReference type="STRING" id="6412.T1G610"/>
<dbReference type="GO" id="GO:0020037">
    <property type="term" value="F:heme binding"/>
    <property type="evidence" value="ECO:0007669"/>
    <property type="project" value="InterPro"/>
</dbReference>
<dbReference type="InterPro" id="IPR002401">
    <property type="entry name" value="Cyt_P450_E_grp-I"/>
</dbReference>
<evidence type="ECO:0000256" key="6">
    <source>
        <dbReference type="ARBA" id="ARBA00023033"/>
    </source>
</evidence>
<proteinExistence type="inferred from homology"/>
<dbReference type="EMBL" id="AMQM01006409">
    <property type="status" value="NOT_ANNOTATED_CDS"/>
    <property type="molecule type" value="Genomic_DNA"/>
</dbReference>
<dbReference type="GO" id="GO:0006706">
    <property type="term" value="P:steroid catabolic process"/>
    <property type="evidence" value="ECO:0000318"/>
    <property type="project" value="GO_Central"/>
</dbReference>
<name>T1G610_HELRO</name>
<reference evidence="7 9" key="2">
    <citation type="journal article" date="2013" name="Nature">
        <title>Insights into bilaterian evolution from three spiralian genomes.</title>
        <authorList>
            <person name="Simakov O."/>
            <person name="Marletaz F."/>
            <person name="Cho S.J."/>
            <person name="Edsinger-Gonzales E."/>
            <person name="Havlak P."/>
            <person name="Hellsten U."/>
            <person name="Kuo D.H."/>
            <person name="Larsson T."/>
            <person name="Lv J."/>
            <person name="Arendt D."/>
            <person name="Savage R."/>
            <person name="Osoegawa K."/>
            <person name="de Jong P."/>
            <person name="Grimwood J."/>
            <person name="Chapman J.A."/>
            <person name="Shapiro H."/>
            <person name="Aerts A."/>
            <person name="Otillar R.P."/>
            <person name="Terry A.Y."/>
            <person name="Boore J.L."/>
            <person name="Grigoriev I.V."/>
            <person name="Lindberg D.R."/>
            <person name="Seaver E.C."/>
            <person name="Weisblat D.A."/>
            <person name="Putnam N.H."/>
            <person name="Rokhsar D.S."/>
        </authorList>
    </citation>
    <scope>NUCLEOTIDE SEQUENCE</scope>
</reference>
<dbReference type="PRINTS" id="PR00463">
    <property type="entry name" value="EP450I"/>
</dbReference>
<dbReference type="GeneID" id="20216507"/>
<keyword evidence="5" id="KW-0408">Iron</keyword>
<keyword evidence="6" id="KW-0503">Monooxygenase</keyword>
<dbReference type="OrthoDB" id="639466at2759"/>
<dbReference type="PANTHER" id="PTHR24289">
    <property type="entry name" value="STEROID 17-ALPHA-HYDROXYLASE/17,20 LYASE"/>
    <property type="match status" value="1"/>
</dbReference>
<organism evidence="8 9">
    <name type="scientific">Helobdella robusta</name>
    <name type="common">Californian leech</name>
    <dbReference type="NCBI Taxonomy" id="6412"/>
    <lineage>
        <taxon>Eukaryota</taxon>
        <taxon>Metazoa</taxon>
        <taxon>Spiralia</taxon>
        <taxon>Lophotrochozoa</taxon>
        <taxon>Annelida</taxon>
        <taxon>Clitellata</taxon>
        <taxon>Hirudinea</taxon>
        <taxon>Rhynchobdellida</taxon>
        <taxon>Glossiphoniidae</taxon>
        <taxon>Helobdella</taxon>
    </lineage>
</organism>
<dbReference type="eggNOG" id="KOG0156">
    <property type="taxonomic scope" value="Eukaryota"/>
</dbReference>
<keyword evidence="3" id="KW-0479">Metal-binding</keyword>
<evidence type="ECO:0000256" key="5">
    <source>
        <dbReference type="ARBA" id="ARBA00023004"/>
    </source>
</evidence>
<dbReference type="GO" id="GO:0042178">
    <property type="term" value="P:xenobiotic catabolic process"/>
    <property type="evidence" value="ECO:0000318"/>
    <property type="project" value="GO_Central"/>
</dbReference>
<evidence type="ECO:0000256" key="4">
    <source>
        <dbReference type="ARBA" id="ARBA00023002"/>
    </source>
</evidence>
<sequence>MIPGPSGLPFFGCAFQLDRKKPFETFMNWAGTYGEVCLVTLFARKILLLSSSKVLEEALITRGKDFSGRPALFYRAKFMSDGHEDIVSTSPCPVWKVLRKGLQREMKKYDPSQRRIESIINLILDELIKELADTNGVPIDPREAIFTSLININCLFMIGNKLDYGGEKLEKVKSLVTIVSTVMNIGGEGTELYFFPWLRFFGNKTFAKIVKAKELRNDVYNWMLQKMKHDLECNTGEEGIMHFFYKLILKNQDLLRDDHLKLVMTNLLIRGTASFNCYFYFLVNILAHYPNVQELIHREIVNVIGHGKSRRPSLTDRPKMPYTRATICEIFRFIKIV</sequence>
<dbReference type="FunCoup" id="T1G610">
    <property type="interactions" value="37"/>
</dbReference>
<reference evidence="9" key="1">
    <citation type="submission" date="2012-12" db="EMBL/GenBank/DDBJ databases">
        <authorList>
            <person name="Hellsten U."/>
            <person name="Grimwood J."/>
            <person name="Chapman J.A."/>
            <person name="Shapiro H."/>
            <person name="Aerts A."/>
            <person name="Otillar R.P."/>
            <person name="Terry A.Y."/>
            <person name="Boore J.L."/>
            <person name="Simakov O."/>
            <person name="Marletaz F."/>
            <person name="Cho S.-J."/>
            <person name="Edsinger-Gonzales E."/>
            <person name="Havlak P."/>
            <person name="Kuo D.-H."/>
            <person name="Larsson T."/>
            <person name="Lv J."/>
            <person name="Arendt D."/>
            <person name="Savage R."/>
            <person name="Osoegawa K."/>
            <person name="de Jong P."/>
            <person name="Lindberg D.R."/>
            <person name="Seaver E.C."/>
            <person name="Weisblat D.A."/>
            <person name="Putnam N.H."/>
            <person name="Grigoriev I.V."/>
            <person name="Rokhsar D.S."/>
        </authorList>
    </citation>
    <scope>NUCLEOTIDE SEQUENCE</scope>
</reference>
<dbReference type="OMA" id="ININCLF"/>
<evidence type="ECO:0000313" key="7">
    <source>
        <dbReference type="EMBL" id="ESN97251.1"/>
    </source>
</evidence>
<comment type="similarity">
    <text evidence="1">Belongs to the cytochrome P450 family.</text>
</comment>
<dbReference type="GO" id="GO:0009404">
    <property type="term" value="P:toxin metabolic process"/>
    <property type="evidence" value="ECO:0000318"/>
    <property type="project" value="GO_Central"/>
</dbReference>
<dbReference type="InterPro" id="IPR001128">
    <property type="entry name" value="Cyt_P450"/>
</dbReference>
<dbReference type="GO" id="GO:0016712">
    <property type="term" value="F:oxidoreductase activity, acting on paired donors, with incorporation or reduction of molecular oxygen, reduced flavin or flavoprotein as one donor, and incorporation of one atom of oxygen"/>
    <property type="evidence" value="ECO:0000318"/>
    <property type="project" value="GO_Central"/>
</dbReference>
<accession>T1G610</accession>
<reference evidence="8" key="3">
    <citation type="submission" date="2015-06" db="UniProtKB">
        <authorList>
            <consortium name="EnsemblMetazoa"/>
        </authorList>
    </citation>
    <scope>IDENTIFICATION</scope>
</reference>
<evidence type="ECO:0000256" key="3">
    <source>
        <dbReference type="ARBA" id="ARBA00022723"/>
    </source>
</evidence>
<protein>
    <recommendedName>
        <fullName evidence="10">Cytochrome P450</fullName>
    </recommendedName>
</protein>
<dbReference type="GO" id="GO:0008210">
    <property type="term" value="P:estrogen metabolic process"/>
    <property type="evidence" value="ECO:0000318"/>
    <property type="project" value="GO_Central"/>
</dbReference>
<dbReference type="PANTHER" id="PTHR24289:SF1">
    <property type="entry name" value="STEROID 17-ALPHA-HYDROXYLASE_17,20 LYASE"/>
    <property type="match status" value="1"/>
</dbReference>
<dbReference type="KEGG" id="hro:HELRODRAFT_85645"/>
<dbReference type="Proteomes" id="UP000015101">
    <property type="component" value="Unassembled WGS sequence"/>
</dbReference>
<gene>
    <name evidence="8" type="primary">20216507</name>
    <name evidence="7" type="ORF">HELRODRAFT_85645</name>
</gene>
<dbReference type="InterPro" id="IPR036396">
    <property type="entry name" value="Cyt_P450_sf"/>
</dbReference>
<dbReference type="CTD" id="20216507"/>
<dbReference type="Pfam" id="PF00067">
    <property type="entry name" value="p450"/>
    <property type="match status" value="1"/>
</dbReference>
<evidence type="ECO:0000256" key="2">
    <source>
        <dbReference type="ARBA" id="ARBA00022617"/>
    </source>
</evidence>
<dbReference type="SUPFAM" id="SSF48264">
    <property type="entry name" value="Cytochrome P450"/>
    <property type="match status" value="1"/>
</dbReference>